<reference evidence="2" key="1">
    <citation type="journal article" date="2021" name="PeerJ">
        <title>Extensive microbial diversity within the chicken gut microbiome revealed by metagenomics and culture.</title>
        <authorList>
            <person name="Gilroy R."/>
            <person name="Ravi A."/>
            <person name="Getino M."/>
            <person name="Pursley I."/>
            <person name="Horton D.L."/>
            <person name="Alikhan N.F."/>
            <person name="Baker D."/>
            <person name="Gharbi K."/>
            <person name="Hall N."/>
            <person name="Watson M."/>
            <person name="Adriaenssens E.M."/>
            <person name="Foster-Nyarko E."/>
            <person name="Jarju S."/>
            <person name="Secka A."/>
            <person name="Antonio M."/>
            <person name="Oren A."/>
            <person name="Chaudhuri R.R."/>
            <person name="La Ragione R."/>
            <person name="Hildebrand F."/>
            <person name="Pallen M.J."/>
        </authorList>
    </citation>
    <scope>NUCLEOTIDE SEQUENCE</scope>
    <source>
        <strain evidence="2">ChiHjej10B9-743</strain>
    </source>
</reference>
<dbReference type="PANTHER" id="PTHR11106:SF27">
    <property type="entry name" value="MACRO DOMAIN-CONTAINING PROTEIN"/>
    <property type="match status" value="1"/>
</dbReference>
<gene>
    <name evidence="2" type="ORF">IAA42_00760</name>
</gene>
<dbReference type="InterPro" id="IPR002589">
    <property type="entry name" value="Macro_dom"/>
</dbReference>
<sequence length="144" mass="15644">MIVQRRRGGISRRGAFCCARLSAYGSGRRTRLVSTCHCAALMRAQGHEEPNGRAKVTRGHNLPAAHVIHTVGPVVRGIAPTARDRADLAACCRSCLGIAAENGLRSVAFCCTSTGEFRFPRREAARVAVRAHPPRSSRLRCLLR</sequence>
<feature type="domain" description="Macro" evidence="1">
    <location>
        <begin position="1"/>
        <end position="144"/>
    </location>
</feature>
<reference evidence="2" key="2">
    <citation type="submission" date="2021-04" db="EMBL/GenBank/DDBJ databases">
        <authorList>
            <person name="Gilroy R."/>
        </authorList>
    </citation>
    <scope>NUCLEOTIDE SEQUENCE</scope>
    <source>
        <strain evidence="2">ChiHjej10B9-743</strain>
    </source>
</reference>
<dbReference type="EMBL" id="DXCP01000004">
    <property type="protein sequence ID" value="HIY78963.1"/>
    <property type="molecule type" value="Genomic_DNA"/>
</dbReference>
<organism evidence="2 3">
    <name type="scientific">Candidatus Olsenella excrementavium</name>
    <dbReference type="NCBI Taxonomy" id="2838709"/>
    <lineage>
        <taxon>Bacteria</taxon>
        <taxon>Bacillati</taxon>
        <taxon>Actinomycetota</taxon>
        <taxon>Coriobacteriia</taxon>
        <taxon>Coriobacteriales</taxon>
        <taxon>Atopobiaceae</taxon>
        <taxon>Olsenella</taxon>
    </lineage>
</organism>
<dbReference type="SUPFAM" id="SSF52949">
    <property type="entry name" value="Macro domain-like"/>
    <property type="match status" value="1"/>
</dbReference>
<dbReference type="SMART" id="SM00506">
    <property type="entry name" value="A1pp"/>
    <property type="match status" value="1"/>
</dbReference>
<dbReference type="AlphaFoldDB" id="A0A9D1Z9Z5"/>
<dbReference type="Pfam" id="PF01661">
    <property type="entry name" value="Macro"/>
    <property type="match status" value="1"/>
</dbReference>
<name>A0A9D1Z9Z5_9ACTN</name>
<dbReference type="Proteomes" id="UP000824133">
    <property type="component" value="Unassembled WGS sequence"/>
</dbReference>
<dbReference type="PANTHER" id="PTHR11106">
    <property type="entry name" value="GANGLIOSIDE INDUCED DIFFERENTIATION ASSOCIATED PROTEIN 2-RELATED"/>
    <property type="match status" value="1"/>
</dbReference>
<dbReference type="InterPro" id="IPR043472">
    <property type="entry name" value="Macro_dom-like"/>
</dbReference>
<evidence type="ECO:0000313" key="3">
    <source>
        <dbReference type="Proteomes" id="UP000824133"/>
    </source>
</evidence>
<dbReference type="PROSITE" id="PS51154">
    <property type="entry name" value="MACRO"/>
    <property type="match status" value="1"/>
</dbReference>
<comment type="caution">
    <text evidence="2">The sequence shown here is derived from an EMBL/GenBank/DDBJ whole genome shotgun (WGS) entry which is preliminary data.</text>
</comment>
<proteinExistence type="predicted"/>
<evidence type="ECO:0000313" key="2">
    <source>
        <dbReference type="EMBL" id="HIY78963.1"/>
    </source>
</evidence>
<protein>
    <submittedName>
        <fullName evidence="2">Macro domain-containing protein</fullName>
    </submittedName>
</protein>
<accession>A0A9D1Z9Z5</accession>
<dbReference type="Gene3D" id="3.40.220.10">
    <property type="entry name" value="Leucine Aminopeptidase, subunit E, domain 1"/>
    <property type="match status" value="1"/>
</dbReference>
<evidence type="ECO:0000259" key="1">
    <source>
        <dbReference type="PROSITE" id="PS51154"/>
    </source>
</evidence>